<protein>
    <recommendedName>
        <fullName evidence="2">Galectin</fullName>
    </recommendedName>
</protein>
<dbReference type="InterPro" id="IPR001079">
    <property type="entry name" value="Galectin_CRD"/>
</dbReference>
<dbReference type="GeneID" id="115477900"/>
<dbReference type="GO" id="GO:0048246">
    <property type="term" value="P:macrophage chemotaxis"/>
    <property type="evidence" value="ECO:0007669"/>
    <property type="project" value="TreeGrafter"/>
</dbReference>
<dbReference type="GO" id="GO:0048245">
    <property type="term" value="P:eosinophil chemotaxis"/>
    <property type="evidence" value="ECO:0007669"/>
    <property type="project" value="TreeGrafter"/>
</dbReference>
<evidence type="ECO:0000256" key="2">
    <source>
        <dbReference type="RuleBase" id="RU102079"/>
    </source>
</evidence>
<dbReference type="Proteomes" id="UP000515156">
    <property type="component" value="Chromosome 9"/>
</dbReference>
<gene>
    <name evidence="5" type="primary">LOC115477900</name>
</gene>
<accession>A0A6P7Z653</accession>
<evidence type="ECO:0000313" key="4">
    <source>
        <dbReference type="Proteomes" id="UP000515156"/>
    </source>
</evidence>
<dbReference type="FunCoup" id="A0A6P7Z653">
    <property type="interactions" value="22"/>
</dbReference>
<dbReference type="Pfam" id="PF00337">
    <property type="entry name" value="Gal-bind_lectin"/>
    <property type="match status" value="1"/>
</dbReference>
<sequence length="141" mass="16142">MATDSQQCVKRQLNGILIPHSIVTIHGQLKHDPDRFAVDFMKDDTTASLHLNVRFKEGKGIICNNKNDNVWGNEEFQSDISAFYPGKAFKMDFECLEDSFKVSVNDKCLLTFNARKKLLKDINYITIWGDIQVHGFSVKLM</sequence>
<evidence type="ECO:0000259" key="3">
    <source>
        <dbReference type="PROSITE" id="PS51304"/>
    </source>
</evidence>
<keyword evidence="1 2" id="KW-0430">Lectin</keyword>
<keyword evidence="4" id="KW-1185">Reference proteome</keyword>
<dbReference type="GO" id="GO:0043236">
    <property type="term" value="F:laminin binding"/>
    <property type="evidence" value="ECO:0007669"/>
    <property type="project" value="TreeGrafter"/>
</dbReference>
<dbReference type="OrthoDB" id="8942303at2759"/>
<dbReference type="CDD" id="cd00070">
    <property type="entry name" value="GLECT"/>
    <property type="match status" value="1"/>
</dbReference>
<dbReference type="SUPFAM" id="SSF49899">
    <property type="entry name" value="Concanavalin A-like lectins/glucanases"/>
    <property type="match status" value="1"/>
</dbReference>
<reference evidence="5" key="1">
    <citation type="submission" date="2025-08" db="UniProtKB">
        <authorList>
            <consortium name="RefSeq"/>
        </authorList>
    </citation>
    <scope>IDENTIFICATION</scope>
</reference>
<dbReference type="GO" id="GO:0048030">
    <property type="term" value="F:disaccharide binding"/>
    <property type="evidence" value="ECO:0007669"/>
    <property type="project" value="TreeGrafter"/>
</dbReference>
<dbReference type="GO" id="GO:0005615">
    <property type="term" value="C:extracellular space"/>
    <property type="evidence" value="ECO:0007669"/>
    <property type="project" value="TreeGrafter"/>
</dbReference>
<dbReference type="PROSITE" id="PS51304">
    <property type="entry name" value="GALECTIN"/>
    <property type="match status" value="1"/>
</dbReference>
<dbReference type="GO" id="GO:0045806">
    <property type="term" value="P:negative regulation of endocytosis"/>
    <property type="evidence" value="ECO:0007669"/>
    <property type="project" value="TreeGrafter"/>
</dbReference>
<dbReference type="GO" id="GO:0005737">
    <property type="term" value="C:cytoplasm"/>
    <property type="evidence" value="ECO:0007669"/>
    <property type="project" value="TreeGrafter"/>
</dbReference>
<dbReference type="GO" id="GO:2001237">
    <property type="term" value="P:negative regulation of extrinsic apoptotic signaling pathway"/>
    <property type="evidence" value="ECO:0007669"/>
    <property type="project" value="TreeGrafter"/>
</dbReference>
<dbReference type="PANTHER" id="PTHR11346">
    <property type="entry name" value="GALECTIN"/>
    <property type="match status" value="1"/>
</dbReference>
<dbReference type="SMART" id="SM00908">
    <property type="entry name" value="Gal-bind_lectin"/>
    <property type="match status" value="1"/>
</dbReference>
<dbReference type="AlphaFoldDB" id="A0A6P7Z653"/>
<dbReference type="GO" id="GO:0002548">
    <property type="term" value="P:monocyte chemotaxis"/>
    <property type="evidence" value="ECO:0007669"/>
    <property type="project" value="TreeGrafter"/>
</dbReference>
<dbReference type="InterPro" id="IPR044156">
    <property type="entry name" value="Galectin-like"/>
</dbReference>
<dbReference type="InParanoid" id="A0A6P7Z653"/>
<dbReference type="GO" id="GO:0019863">
    <property type="term" value="F:IgE binding"/>
    <property type="evidence" value="ECO:0007669"/>
    <property type="project" value="TreeGrafter"/>
</dbReference>
<dbReference type="GO" id="GO:0050918">
    <property type="term" value="P:positive chemotaxis"/>
    <property type="evidence" value="ECO:0007669"/>
    <property type="project" value="TreeGrafter"/>
</dbReference>
<dbReference type="GO" id="GO:0001772">
    <property type="term" value="C:immunological synapse"/>
    <property type="evidence" value="ECO:0007669"/>
    <property type="project" value="TreeGrafter"/>
</dbReference>
<proteinExistence type="predicted"/>
<dbReference type="InterPro" id="IPR013320">
    <property type="entry name" value="ConA-like_dom_sf"/>
</dbReference>
<feature type="domain" description="Galectin" evidence="3">
    <location>
        <begin position="9"/>
        <end position="139"/>
    </location>
</feature>
<name>A0A6P7Z653_9AMPH</name>
<dbReference type="GO" id="GO:0005634">
    <property type="term" value="C:nucleus"/>
    <property type="evidence" value="ECO:0007669"/>
    <property type="project" value="TreeGrafter"/>
</dbReference>
<evidence type="ECO:0000313" key="5">
    <source>
        <dbReference type="RefSeq" id="XP_030070890.1"/>
    </source>
</evidence>
<dbReference type="Gene3D" id="2.60.120.200">
    <property type="match status" value="1"/>
</dbReference>
<dbReference type="RefSeq" id="XP_030070890.1">
    <property type="nucleotide sequence ID" value="XM_030215030.1"/>
</dbReference>
<evidence type="ECO:0000256" key="1">
    <source>
        <dbReference type="ARBA" id="ARBA00022734"/>
    </source>
</evidence>
<organism evidence="4 5">
    <name type="scientific">Microcaecilia unicolor</name>
    <dbReference type="NCBI Taxonomy" id="1415580"/>
    <lineage>
        <taxon>Eukaryota</taxon>
        <taxon>Metazoa</taxon>
        <taxon>Chordata</taxon>
        <taxon>Craniata</taxon>
        <taxon>Vertebrata</taxon>
        <taxon>Euteleostomi</taxon>
        <taxon>Amphibia</taxon>
        <taxon>Gymnophiona</taxon>
        <taxon>Siphonopidae</taxon>
        <taxon>Microcaecilia</taxon>
    </lineage>
</organism>
<dbReference type="GO" id="GO:0030593">
    <property type="term" value="P:neutrophil chemotaxis"/>
    <property type="evidence" value="ECO:0007669"/>
    <property type="project" value="TreeGrafter"/>
</dbReference>
<dbReference type="SMART" id="SM00276">
    <property type="entry name" value="GLECT"/>
    <property type="match status" value="1"/>
</dbReference>
<dbReference type="GO" id="GO:0090280">
    <property type="term" value="P:positive regulation of calcium ion import"/>
    <property type="evidence" value="ECO:0007669"/>
    <property type="project" value="TreeGrafter"/>
</dbReference>
<dbReference type="KEGG" id="muo:115477900"/>
<dbReference type="PANTHER" id="PTHR11346:SF187">
    <property type="entry name" value="GALECTIN"/>
    <property type="match status" value="1"/>
</dbReference>